<dbReference type="GO" id="GO:0006813">
    <property type="term" value="P:potassium ion transport"/>
    <property type="evidence" value="ECO:0007669"/>
    <property type="project" value="InterPro"/>
</dbReference>
<evidence type="ECO:0000256" key="5">
    <source>
        <dbReference type="ARBA" id="ARBA00022989"/>
    </source>
</evidence>
<dbReference type="InterPro" id="IPR036721">
    <property type="entry name" value="RCK_C_sf"/>
</dbReference>
<dbReference type="Gene3D" id="3.30.70.1450">
    <property type="entry name" value="Regulator of K+ conductance, C-terminal domain"/>
    <property type="match status" value="2"/>
</dbReference>
<feature type="transmembrane region" description="Helical" evidence="7">
    <location>
        <begin position="113"/>
        <end position="137"/>
    </location>
</feature>
<feature type="transmembrane region" description="Helical" evidence="7">
    <location>
        <begin position="547"/>
        <end position="565"/>
    </location>
</feature>
<feature type="transmembrane region" description="Helical" evidence="7">
    <location>
        <begin position="74"/>
        <end position="101"/>
    </location>
</feature>
<dbReference type="SUPFAM" id="SSF116726">
    <property type="entry name" value="TrkA C-terminal domain-like"/>
    <property type="match status" value="2"/>
</dbReference>
<evidence type="ECO:0000313" key="10">
    <source>
        <dbReference type="Proteomes" id="UP000705379"/>
    </source>
</evidence>
<keyword evidence="6 7" id="KW-0472">Membrane</keyword>
<protein>
    <submittedName>
        <fullName evidence="9">SLC13 family permease</fullName>
    </submittedName>
</protein>
<dbReference type="PANTHER" id="PTHR43652:SF2">
    <property type="entry name" value="BASIC AMINO ACID ANTIPORTER YFCC-RELATED"/>
    <property type="match status" value="1"/>
</dbReference>
<sequence>MVAATEESRFGRLETSQVTFDQIALFTLFGLLFTLLIWGRIRYDLLAFSALVIATVLGLVPTDSVFSGFGHPAVVIIALVLIVSRGLMNSGAVELVAGYLLSNSAGLSRHIGVMSVIGAGLSAIINNVAALALLMPLDIEAARKAGRAVGLSLMPLSFATILGGMITLIGTPPNIVVAQYRQDALGEAFSMFSFAPVGLAVAVTGVLFVTLIGWRLLPSRVAQMPEDDDPASSLYIAELRVGEMAKDSEVTVNDLYPMADEKDINILGLIRHGRRLRGFARREKIMPGDFLVVEGEPKGIEAFMGAAKLDFAGSEKHKPGITGGSLSLREAIVPDNARIAQQSAFNLSLLHRHGVTLLGLSRQGRRVHARVRHLKVEPGDVLLLLGSSERLEAAINWLGVLPLEGKKTDVVQRNKAVLAIGAFALAIAAAVSGLVYLPVALAACVIVYGVAGLISGTEVYEAVEWKVIVLLGSLIPLGQAFEASGSAQLIASSIVVLTEGYPVWVALAVLMAVTMTLSDFLNNVATCLIAAPIGLQIARTLEVNPDPFLMGVAVAGSCAFLTPIGHKNNTIIMGPGGYRFGDYWRMGLPLEVLVLLVSVPAILIFWPL</sequence>
<feature type="transmembrane region" description="Helical" evidence="7">
    <location>
        <begin position="490"/>
        <end position="513"/>
    </location>
</feature>
<evidence type="ECO:0000256" key="1">
    <source>
        <dbReference type="ARBA" id="ARBA00004141"/>
    </source>
</evidence>
<proteinExistence type="predicted"/>
<feature type="transmembrane region" description="Helical" evidence="7">
    <location>
        <begin position="18"/>
        <end position="39"/>
    </location>
</feature>
<feature type="transmembrane region" description="Helical" evidence="7">
    <location>
        <begin position="586"/>
        <end position="606"/>
    </location>
</feature>
<dbReference type="Pfam" id="PF03600">
    <property type="entry name" value="CitMHS"/>
    <property type="match status" value="1"/>
</dbReference>
<dbReference type="EMBL" id="QTKU01000002">
    <property type="protein sequence ID" value="MBS8260541.1"/>
    <property type="molecule type" value="Genomic_DNA"/>
</dbReference>
<comment type="subcellular location">
    <subcellularLocation>
        <location evidence="1">Membrane</location>
        <topology evidence="1">Multi-pass membrane protein</topology>
    </subcellularLocation>
</comment>
<gene>
    <name evidence="9" type="ORF">DYI23_09955</name>
</gene>
<name>A0A944GTH9_9HYPH</name>
<reference evidence="9" key="2">
    <citation type="journal article" date="2021" name="Microorganisms">
        <title>Bacterial Dimethylsulfoniopropionate Biosynthesis in the East China Sea.</title>
        <authorList>
            <person name="Liu J."/>
            <person name="Zhang Y."/>
            <person name="Liu J."/>
            <person name="Zhong H."/>
            <person name="Williams B.T."/>
            <person name="Zheng Y."/>
            <person name="Curson A.R.J."/>
            <person name="Sun C."/>
            <person name="Sun H."/>
            <person name="Song D."/>
            <person name="Wagner Mackenzie B."/>
            <person name="Bermejo Martinez A."/>
            <person name="Todd J.D."/>
            <person name="Zhang X.H."/>
        </authorList>
    </citation>
    <scope>NUCLEOTIDE SEQUENCE</scope>
    <source>
        <strain evidence="9">AESS21</strain>
    </source>
</reference>
<feature type="transmembrane region" description="Helical" evidence="7">
    <location>
        <begin position="149"/>
        <end position="169"/>
    </location>
</feature>
<evidence type="ECO:0000256" key="2">
    <source>
        <dbReference type="ARBA" id="ARBA00022448"/>
    </source>
</evidence>
<organism evidence="9 10">
    <name type="scientific">Roseibium polysiphoniae</name>
    <dbReference type="NCBI Taxonomy" id="2571221"/>
    <lineage>
        <taxon>Bacteria</taxon>
        <taxon>Pseudomonadati</taxon>
        <taxon>Pseudomonadota</taxon>
        <taxon>Alphaproteobacteria</taxon>
        <taxon>Hyphomicrobiales</taxon>
        <taxon>Stappiaceae</taxon>
        <taxon>Roseibium</taxon>
    </lineage>
</organism>
<dbReference type="AlphaFoldDB" id="A0A944GTH9"/>
<feature type="transmembrane region" description="Helical" evidence="7">
    <location>
        <begin position="416"/>
        <end position="434"/>
    </location>
</feature>
<keyword evidence="2" id="KW-0813">Transport</keyword>
<dbReference type="InterPro" id="IPR006037">
    <property type="entry name" value="RCK_C"/>
</dbReference>
<dbReference type="Pfam" id="PF02080">
    <property type="entry name" value="TrkA_C"/>
    <property type="match status" value="1"/>
</dbReference>
<reference evidence="9" key="1">
    <citation type="submission" date="2018-08" db="EMBL/GenBank/DDBJ databases">
        <authorList>
            <person name="Jin W."/>
            <person name="Wang H."/>
            <person name="Yang Y."/>
            <person name="Li M."/>
            <person name="Liu J."/>
        </authorList>
    </citation>
    <scope>NUCLEOTIDE SEQUENCE</scope>
    <source>
        <strain evidence="9">AESS21</strain>
    </source>
</reference>
<feature type="transmembrane region" description="Helical" evidence="7">
    <location>
        <begin position="45"/>
        <end position="62"/>
    </location>
</feature>
<keyword evidence="4" id="KW-0677">Repeat</keyword>
<feature type="domain" description="RCK C-terminal" evidence="8">
    <location>
        <begin position="314"/>
        <end position="400"/>
    </location>
</feature>
<dbReference type="PANTHER" id="PTHR43652">
    <property type="entry name" value="BASIC AMINO ACID ANTIPORTER YFCC-RELATED"/>
    <property type="match status" value="1"/>
</dbReference>
<dbReference type="InterPro" id="IPR004680">
    <property type="entry name" value="Cit_transptr-like_dom"/>
</dbReference>
<keyword evidence="3 7" id="KW-0812">Transmembrane</keyword>
<feature type="transmembrane region" description="Helical" evidence="7">
    <location>
        <begin position="189"/>
        <end position="214"/>
    </location>
</feature>
<evidence type="ECO:0000313" key="9">
    <source>
        <dbReference type="EMBL" id="MBS8260541.1"/>
    </source>
</evidence>
<evidence type="ECO:0000259" key="8">
    <source>
        <dbReference type="PROSITE" id="PS51202"/>
    </source>
</evidence>
<dbReference type="CDD" id="cd01115">
    <property type="entry name" value="SLC13_permease"/>
    <property type="match status" value="1"/>
</dbReference>
<evidence type="ECO:0000256" key="3">
    <source>
        <dbReference type="ARBA" id="ARBA00022692"/>
    </source>
</evidence>
<feature type="domain" description="RCK C-terminal" evidence="8">
    <location>
        <begin position="224"/>
        <end position="309"/>
    </location>
</feature>
<feature type="transmembrane region" description="Helical" evidence="7">
    <location>
        <begin position="520"/>
        <end position="541"/>
    </location>
</feature>
<dbReference type="GO" id="GO:0005886">
    <property type="term" value="C:plasma membrane"/>
    <property type="evidence" value="ECO:0007669"/>
    <property type="project" value="TreeGrafter"/>
</dbReference>
<dbReference type="PROSITE" id="PS51202">
    <property type="entry name" value="RCK_C"/>
    <property type="match status" value="2"/>
</dbReference>
<dbReference type="Proteomes" id="UP000705379">
    <property type="component" value="Unassembled WGS sequence"/>
</dbReference>
<dbReference type="InterPro" id="IPR051679">
    <property type="entry name" value="DASS-Related_Transporters"/>
</dbReference>
<evidence type="ECO:0000256" key="7">
    <source>
        <dbReference type="SAM" id="Phobius"/>
    </source>
</evidence>
<evidence type="ECO:0000256" key="4">
    <source>
        <dbReference type="ARBA" id="ARBA00022737"/>
    </source>
</evidence>
<dbReference type="GO" id="GO:0008324">
    <property type="term" value="F:monoatomic cation transmembrane transporter activity"/>
    <property type="evidence" value="ECO:0007669"/>
    <property type="project" value="InterPro"/>
</dbReference>
<evidence type="ECO:0000256" key="6">
    <source>
        <dbReference type="ARBA" id="ARBA00023136"/>
    </source>
</evidence>
<comment type="caution">
    <text evidence="9">The sequence shown here is derived from an EMBL/GenBank/DDBJ whole genome shotgun (WGS) entry which is preliminary data.</text>
</comment>
<accession>A0A944GTH9</accession>
<keyword evidence="5 7" id="KW-1133">Transmembrane helix</keyword>